<dbReference type="SUPFAM" id="SSF103473">
    <property type="entry name" value="MFS general substrate transporter"/>
    <property type="match status" value="1"/>
</dbReference>
<reference evidence="2" key="1">
    <citation type="submission" date="2017-02" db="UniProtKB">
        <authorList>
            <consortium name="WormBaseParasite"/>
        </authorList>
    </citation>
    <scope>IDENTIFICATION</scope>
</reference>
<dbReference type="PANTHER" id="PTHR45757">
    <property type="entry name" value="PROTEIN CBG23364-RELATED"/>
    <property type="match status" value="1"/>
</dbReference>
<proteinExistence type="predicted"/>
<feature type="transmembrane region" description="Helical" evidence="1">
    <location>
        <begin position="134"/>
        <end position="156"/>
    </location>
</feature>
<dbReference type="AlphaFoldDB" id="A0A0M3J9M6"/>
<dbReference type="GO" id="GO:0016020">
    <property type="term" value="C:membrane"/>
    <property type="evidence" value="ECO:0007669"/>
    <property type="project" value="TreeGrafter"/>
</dbReference>
<dbReference type="InterPro" id="IPR011701">
    <property type="entry name" value="MFS"/>
</dbReference>
<sequence>LANWKHRKVGFQNGMIVSALVAHFQLAPAITMPIGGMLCTNFGWPSVYYWHGIASFVLFSIFIVAYRNSPNKHPIVSDVELSKISLGKDFVTKSEQRQVPYGKILTTFSVWAIWIAAFGNFTCVNLMFLFSPTFLHAVLGFHVHHTGLTAAFAPLLQFAIKISCGIASDKIRNVDESVKLKVGFSEFFLM</sequence>
<dbReference type="GO" id="GO:0022857">
    <property type="term" value="F:transmembrane transporter activity"/>
    <property type="evidence" value="ECO:0007669"/>
    <property type="project" value="InterPro"/>
</dbReference>
<dbReference type="WBParaSite" id="ASIM_0000429101-mRNA-1">
    <property type="protein sequence ID" value="ASIM_0000429101-mRNA-1"/>
    <property type="gene ID" value="ASIM_0000429101"/>
</dbReference>
<dbReference type="Gene3D" id="1.20.1250.20">
    <property type="entry name" value="MFS general substrate transporter like domains"/>
    <property type="match status" value="2"/>
</dbReference>
<feature type="transmembrane region" description="Helical" evidence="1">
    <location>
        <begin position="47"/>
        <end position="66"/>
    </location>
</feature>
<evidence type="ECO:0000313" key="2">
    <source>
        <dbReference type="WBParaSite" id="ASIM_0000429101-mRNA-1"/>
    </source>
</evidence>
<name>A0A0M3J9M6_ANISI</name>
<keyword evidence="1" id="KW-1133">Transmembrane helix</keyword>
<keyword evidence="1" id="KW-0812">Transmembrane</keyword>
<feature type="transmembrane region" description="Helical" evidence="1">
    <location>
        <begin position="104"/>
        <end position="128"/>
    </location>
</feature>
<feature type="transmembrane region" description="Helical" evidence="1">
    <location>
        <begin position="15"/>
        <end position="35"/>
    </location>
</feature>
<dbReference type="InterPro" id="IPR036259">
    <property type="entry name" value="MFS_trans_sf"/>
</dbReference>
<organism evidence="2">
    <name type="scientific">Anisakis simplex</name>
    <name type="common">Herring worm</name>
    <dbReference type="NCBI Taxonomy" id="6269"/>
    <lineage>
        <taxon>Eukaryota</taxon>
        <taxon>Metazoa</taxon>
        <taxon>Ecdysozoa</taxon>
        <taxon>Nematoda</taxon>
        <taxon>Chromadorea</taxon>
        <taxon>Rhabditida</taxon>
        <taxon>Spirurina</taxon>
        <taxon>Ascaridomorpha</taxon>
        <taxon>Ascaridoidea</taxon>
        <taxon>Anisakidae</taxon>
        <taxon>Anisakis</taxon>
        <taxon>Anisakis simplex complex</taxon>
    </lineage>
</organism>
<protein>
    <submittedName>
        <fullName evidence="2">MFS transporter</fullName>
    </submittedName>
</protein>
<evidence type="ECO:0000256" key="1">
    <source>
        <dbReference type="SAM" id="Phobius"/>
    </source>
</evidence>
<keyword evidence="1" id="KW-0472">Membrane</keyword>
<accession>A0A0M3J9M6</accession>
<dbReference type="Pfam" id="PF07690">
    <property type="entry name" value="MFS_1"/>
    <property type="match status" value="1"/>
</dbReference>
<dbReference type="PANTHER" id="PTHR45757:SF23">
    <property type="entry name" value="MAJOR FACILITATOR SUPERFAMILY (MFS) PROFILE DOMAIN-CONTAINING PROTEIN"/>
    <property type="match status" value="1"/>
</dbReference>